<dbReference type="RefSeq" id="WP_039740373.1">
    <property type="nucleotide sequence ID" value="NZ_CP009788.1"/>
</dbReference>
<dbReference type="OrthoDB" id="12425at2"/>
<evidence type="ECO:0000313" key="2">
    <source>
        <dbReference type="EMBL" id="AJE02472.1"/>
    </source>
</evidence>
<dbReference type="SUPFAM" id="SSF48695">
    <property type="entry name" value="Multiheme cytochromes"/>
    <property type="match status" value="1"/>
</dbReference>
<accession>A0A0B5B7D9</accession>
<keyword evidence="1" id="KW-0732">Signal</keyword>
<reference evidence="2 3" key="1">
    <citation type="journal article" date="2015" name="Genome Announc.">
        <title>Complete Genome of Geobacter pickeringii G13T, a Metal-Reducing Isolate from Sedimentary Kaolin Deposits.</title>
        <authorList>
            <person name="Badalamenti J.P."/>
            <person name="Bond D.R."/>
        </authorList>
    </citation>
    <scope>NUCLEOTIDE SEQUENCE [LARGE SCALE GENOMIC DNA]</scope>
    <source>
        <strain evidence="2 3">G13</strain>
    </source>
</reference>
<evidence type="ECO:0000256" key="1">
    <source>
        <dbReference type="SAM" id="SignalP"/>
    </source>
</evidence>
<dbReference type="Proteomes" id="UP000057609">
    <property type="component" value="Chromosome"/>
</dbReference>
<proteinExistence type="predicted"/>
<dbReference type="HOGENOM" id="CLU_076833_0_0_7"/>
<dbReference type="KEGG" id="gpi:GPICK_02925"/>
<organism evidence="2 3">
    <name type="scientific">Geobacter pickeringii</name>
    <dbReference type="NCBI Taxonomy" id="345632"/>
    <lineage>
        <taxon>Bacteria</taxon>
        <taxon>Pseudomonadati</taxon>
        <taxon>Thermodesulfobacteriota</taxon>
        <taxon>Desulfuromonadia</taxon>
        <taxon>Geobacterales</taxon>
        <taxon>Geobacteraceae</taxon>
        <taxon>Geobacter</taxon>
    </lineage>
</organism>
<feature type="chain" id="PRO_5002098192" evidence="1">
    <location>
        <begin position="24"/>
        <end position="280"/>
    </location>
</feature>
<keyword evidence="3" id="KW-1185">Reference proteome</keyword>
<feature type="signal peptide" evidence="1">
    <location>
        <begin position="1"/>
        <end position="23"/>
    </location>
</feature>
<name>A0A0B5B7D9_9BACT</name>
<dbReference type="STRING" id="345632.GPICK_02925"/>
<dbReference type="EMBL" id="CP009788">
    <property type="protein sequence ID" value="AJE02472.1"/>
    <property type="molecule type" value="Genomic_DNA"/>
</dbReference>
<sequence>MKKFLLAALAVTAVLATAGNGNANPGNISWTVHNMSKSAPWANASLRHWYSSEVDQVCVFCHTPHNAKPSVPLWNKVNPTQTFRMYTSSPTLSPTAKAVTAPGPESLLCLSCHDGRTAINVLHNSTVGVDSGDGSGDKRVKIAGFPLTDPSNPNAQALAMGSLPTFGTPYRANLGKTDSDTYAGYNLMDDHPISFSYTASYGQKGAQYLNDINTVKAQGFRFYGPNRDRMECSTCHDPHADYGLDFDGNPTGSPTGNTKLRPFLVRDNVGSAMCFTCHNK</sequence>
<dbReference type="AlphaFoldDB" id="A0A0B5B7D9"/>
<gene>
    <name evidence="2" type="ORF">GPICK_02925</name>
</gene>
<protein>
    <submittedName>
        <fullName evidence="2">Cytochrome C</fullName>
    </submittedName>
</protein>
<dbReference type="InterPro" id="IPR036280">
    <property type="entry name" value="Multihaem_cyt_sf"/>
</dbReference>
<evidence type="ECO:0000313" key="3">
    <source>
        <dbReference type="Proteomes" id="UP000057609"/>
    </source>
</evidence>